<dbReference type="NCBIfam" id="NF009385">
    <property type="entry name" value="PRK12744.1"/>
    <property type="match status" value="1"/>
</dbReference>
<evidence type="ECO:0000313" key="3">
    <source>
        <dbReference type="EMBL" id="SCV99960.1"/>
    </source>
</evidence>
<dbReference type="STRING" id="4955.A0A1G4M7Z3"/>
<dbReference type="EMBL" id="LT598489">
    <property type="protein sequence ID" value="SCV99960.1"/>
    <property type="molecule type" value="Genomic_DNA"/>
</dbReference>
<dbReference type="Proteomes" id="UP000190831">
    <property type="component" value="Chromosome B"/>
</dbReference>
<dbReference type="GO" id="GO:0016614">
    <property type="term" value="F:oxidoreductase activity, acting on CH-OH group of donors"/>
    <property type="evidence" value="ECO:0007669"/>
    <property type="project" value="UniProtKB-ARBA"/>
</dbReference>
<name>A0A1G4M7Z3_LACFM</name>
<sequence length="248" mass="26895">MSLEGKTALITGGTKNLGKLTAIELASKYKANLFLHYNSSQGGEQKLADELASKYGVKVEVYQGKLGSEESVAKLFEACKAKFGSIDIAINNVGKVLKKPIVEVTEKEFDEMDVINNKVAFFFIAQAAKNVSQGGRIISLVTSLLAAYTPFYAVYQGTKSAVEYYSKSASKELVSKRISVNCVAPGPMDTPFFYSQEKPEDVEFYKSVAFDGRLTKIEDIAPIVGFLATSGDWITGQTIYASGGMTAH</sequence>
<dbReference type="OMA" id="AKAAYFF"/>
<dbReference type="SUPFAM" id="SSF51735">
    <property type="entry name" value="NAD(P)-binding Rossmann-fold domains"/>
    <property type="match status" value="1"/>
</dbReference>
<dbReference type="PRINTS" id="PR00081">
    <property type="entry name" value="GDHRDH"/>
</dbReference>
<dbReference type="InterPro" id="IPR036291">
    <property type="entry name" value="NAD(P)-bd_dom_sf"/>
</dbReference>
<gene>
    <name evidence="3" type="ORF">LAFE_0B06326G</name>
</gene>
<evidence type="ECO:0000256" key="2">
    <source>
        <dbReference type="ARBA" id="ARBA00023002"/>
    </source>
</evidence>
<dbReference type="Pfam" id="PF13561">
    <property type="entry name" value="adh_short_C2"/>
    <property type="match status" value="1"/>
</dbReference>
<protein>
    <submittedName>
        <fullName evidence="3">LAFE_0B06326g1_1</fullName>
    </submittedName>
</protein>
<evidence type="ECO:0000256" key="1">
    <source>
        <dbReference type="ARBA" id="ARBA00006484"/>
    </source>
</evidence>
<dbReference type="AlphaFoldDB" id="A0A1G4M7Z3"/>
<evidence type="ECO:0000313" key="4">
    <source>
        <dbReference type="Proteomes" id="UP000190831"/>
    </source>
</evidence>
<proteinExistence type="inferred from homology"/>
<reference evidence="4" key="1">
    <citation type="submission" date="2016-03" db="EMBL/GenBank/DDBJ databases">
        <authorList>
            <person name="Devillers H."/>
        </authorList>
    </citation>
    <scope>NUCLEOTIDE SEQUENCE [LARGE SCALE GENOMIC DNA]</scope>
</reference>
<comment type="similarity">
    <text evidence="1">Belongs to the short-chain dehydrogenases/reductases (SDR) family.</text>
</comment>
<accession>A0A1G4M7Z3</accession>
<dbReference type="PANTHER" id="PTHR48107:SF7">
    <property type="entry name" value="RE15974P"/>
    <property type="match status" value="1"/>
</dbReference>
<organism evidence="3 4">
    <name type="scientific">Lachancea fermentati</name>
    <name type="common">Zygosaccharomyces fermentati</name>
    <dbReference type="NCBI Taxonomy" id="4955"/>
    <lineage>
        <taxon>Eukaryota</taxon>
        <taxon>Fungi</taxon>
        <taxon>Dikarya</taxon>
        <taxon>Ascomycota</taxon>
        <taxon>Saccharomycotina</taxon>
        <taxon>Saccharomycetes</taxon>
        <taxon>Saccharomycetales</taxon>
        <taxon>Saccharomycetaceae</taxon>
        <taxon>Lachancea</taxon>
    </lineage>
</organism>
<dbReference type="OrthoDB" id="47007at2759"/>
<keyword evidence="2" id="KW-0560">Oxidoreductase</keyword>
<keyword evidence="4" id="KW-1185">Reference proteome</keyword>
<dbReference type="PANTHER" id="PTHR48107">
    <property type="entry name" value="NADPH-DEPENDENT ALDEHYDE REDUCTASE-LIKE PROTEIN, CHLOROPLASTIC-RELATED"/>
    <property type="match status" value="1"/>
</dbReference>
<dbReference type="InterPro" id="IPR002347">
    <property type="entry name" value="SDR_fam"/>
</dbReference>
<dbReference type="PRINTS" id="PR00080">
    <property type="entry name" value="SDRFAMILY"/>
</dbReference>
<dbReference type="Gene3D" id="3.40.50.720">
    <property type="entry name" value="NAD(P)-binding Rossmann-like Domain"/>
    <property type="match status" value="1"/>
</dbReference>